<dbReference type="InterPro" id="IPR003148">
    <property type="entry name" value="RCK_N"/>
</dbReference>
<feature type="transmembrane region" description="Helical" evidence="7">
    <location>
        <begin position="87"/>
        <end position="110"/>
    </location>
</feature>
<dbReference type="Gene3D" id="3.40.50.720">
    <property type="entry name" value="NAD(P)-binding Rossmann-like Domain"/>
    <property type="match status" value="1"/>
</dbReference>
<organism evidence="10">
    <name type="scientific">Oscillatoriales cyanobacterium SpSt-418</name>
    <dbReference type="NCBI Taxonomy" id="2282169"/>
    <lineage>
        <taxon>Bacteria</taxon>
        <taxon>Bacillati</taxon>
        <taxon>Cyanobacteriota</taxon>
        <taxon>Cyanophyceae</taxon>
        <taxon>Oscillatoriophycideae</taxon>
        <taxon>Oscillatoriales</taxon>
    </lineage>
</organism>
<feature type="domain" description="RCK C-terminal" evidence="9">
    <location>
        <begin position="580"/>
        <end position="664"/>
    </location>
</feature>
<evidence type="ECO:0000256" key="2">
    <source>
        <dbReference type="ARBA" id="ARBA00005551"/>
    </source>
</evidence>
<dbReference type="AlphaFoldDB" id="A0A7C3KDI0"/>
<feature type="transmembrane region" description="Helical" evidence="7">
    <location>
        <begin position="179"/>
        <end position="201"/>
    </location>
</feature>
<feature type="transmembrane region" description="Helical" evidence="7">
    <location>
        <begin position="6"/>
        <end position="25"/>
    </location>
</feature>
<comment type="similarity">
    <text evidence="2">Belongs to the monovalent cation:proton antiporter 2 (CPA2) transporter (TC 2.A.37) family.</text>
</comment>
<dbReference type="GO" id="GO:0016020">
    <property type="term" value="C:membrane"/>
    <property type="evidence" value="ECO:0007669"/>
    <property type="project" value="UniProtKB-SubCell"/>
</dbReference>
<keyword evidence="6 7" id="KW-0472">Membrane</keyword>
<keyword evidence="3" id="KW-0813">Transport</keyword>
<feature type="transmembrane region" description="Helical" evidence="7">
    <location>
        <begin position="221"/>
        <end position="249"/>
    </location>
</feature>
<dbReference type="PROSITE" id="PS51201">
    <property type="entry name" value="RCK_N"/>
    <property type="match status" value="1"/>
</dbReference>
<dbReference type="Pfam" id="PF02080">
    <property type="entry name" value="TrkA_C"/>
    <property type="match status" value="1"/>
</dbReference>
<feature type="transmembrane region" description="Helical" evidence="7">
    <location>
        <begin position="296"/>
        <end position="321"/>
    </location>
</feature>
<accession>A0A7C3KDI0</accession>
<dbReference type="Gene3D" id="1.20.1530.20">
    <property type="match status" value="1"/>
</dbReference>
<sequence length="669" mass="72014">MAGELKLIVEMVTVLGAATVGGYLANRLKQPVLLGYLLGGVLIGPTGFGLVTLEGDIEVLSEVGVALLLFALGVEFSLKDLLRMRKIALGGGSLQILLTILLAGGLAYLTGWVTTIPTAIFLGAALSLSSTAVVLKSLIERNEVQTVHGQIMLAILIVQDLGLGVMLAVFPALTQPPDVIGSAVLVALLKASLFMLSAILVGKWCIPWLIRLIARSGSQELFLLGILVLCLGIALLTSAIGLGIEMGAFVAGLMVSNVEYADHALDRVLPMRDVFATLFFASIGLLIDPKFLLENIWVVTGLVAVTMVGKAVIATGVVRFFGYPLKTALTTGIGINQIGEFSFVLAGVAQSQGLFSQRLYGLIVGTTAATLLITPFLLRITPDLVNYLEQIPALQGVFQAGRAPHLIGVEGALQDHVVVAGYGRVGQTLVRMLYFQGHRVLVIDNNEASLQTLRERGIPYLFGDASSELVLEKAYLPQARAMAIALPDPVATRLTLNRSLSIAPDLDITVRAHVQDEIDGLYQLGAQEVVQPEFEASLEMGAHMLLKLGDSTYSVQQVVNRYRTGRYRDILPERAEYWGGMDIEAATEGLNRQWYSLEREMPLVGLSLAQSNVRRLTGVTIMAIERGKQLLRYPLGETVLESGDRLLVVGSPQELQAFEQLLHSENSVS</sequence>
<feature type="transmembrane region" description="Helical" evidence="7">
    <location>
        <begin position="59"/>
        <end position="78"/>
    </location>
</feature>
<name>A0A7C3KDI0_9CYAN</name>
<evidence type="ECO:0000259" key="9">
    <source>
        <dbReference type="PROSITE" id="PS51202"/>
    </source>
</evidence>
<dbReference type="GO" id="GO:0008324">
    <property type="term" value="F:monoatomic cation transmembrane transporter activity"/>
    <property type="evidence" value="ECO:0007669"/>
    <property type="project" value="InterPro"/>
</dbReference>
<protein>
    <submittedName>
        <fullName evidence="10">Sodium:calcium exchanger</fullName>
    </submittedName>
</protein>
<dbReference type="PANTHER" id="PTHR42751:SF3">
    <property type="entry name" value="SODIUM_GLUTAMATE SYMPORTER"/>
    <property type="match status" value="1"/>
</dbReference>
<dbReference type="SUPFAM" id="SSF51735">
    <property type="entry name" value="NAD(P)-binding Rossmann-fold domains"/>
    <property type="match status" value="1"/>
</dbReference>
<dbReference type="InterPro" id="IPR006153">
    <property type="entry name" value="Cation/H_exchanger_TM"/>
</dbReference>
<dbReference type="PANTHER" id="PTHR42751">
    <property type="entry name" value="SODIUM/HYDROGEN EXCHANGER FAMILY/TRKA DOMAIN PROTEIN"/>
    <property type="match status" value="1"/>
</dbReference>
<dbReference type="InterPro" id="IPR038770">
    <property type="entry name" value="Na+/solute_symporter_sf"/>
</dbReference>
<reference evidence="10" key="1">
    <citation type="journal article" date="2020" name="mSystems">
        <title>Genome- and Community-Level Interaction Insights into Carbon Utilization and Element Cycling Functions of Hydrothermarchaeota in Hydrothermal Sediment.</title>
        <authorList>
            <person name="Zhou Z."/>
            <person name="Liu Y."/>
            <person name="Xu W."/>
            <person name="Pan J."/>
            <person name="Luo Z.H."/>
            <person name="Li M."/>
        </authorList>
    </citation>
    <scope>NUCLEOTIDE SEQUENCE [LARGE SCALE GENOMIC DNA]</scope>
    <source>
        <strain evidence="10">SpSt-418</strain>
    </source>
</reference>
<comment type="caution">
    <text evidence="10">The sequence shown here is derived from an EMBL/GenBank/DDBJ whole genome shotgun (WGS) entry which is preliminary data.</text>
</comment>
<dbReference type="GO" id="GO:1902600">
    <property type="term" value="P:proton transmembrane transport"/>
    <property type="evidence" value="ECO:0007669"/>
    <property type="project" value="InterPro"/>
</dbReference>
<feature type="domain" description="RCK N-terminal" evidence="8">
    <location>
        <begin position="414"/>
        <end position="531"/>
    </location>
</feature>
<evidence type="ECO:0000256" key="5">
    <source>
        <dbReference type="ARBA" id="ARBA00022989"/>
    </source>
</evidence>
<dbReference type="Pfam" id="PF00999">
    <property type="entry name" value="Na_H_Exchanger"/>
    <property type="match status" value="1"/>
</dbReference>
<evidence type="ECO:0000256" key="3">
    <source>
        <dbReference type="ARBA" id="ARBA00022448"/>
    </source>
</evidence>
<dbReference type="InterPro" id="IPR036721">
    <property type="entry name" value="RCK_C_sf"/>
</dbReference>
<feature type="transmembrane region" description="Helical" evidence="7">
    <location>
        <begin position="116"/>
        <end position="139"/>
    </location>
</feature>
<gene>
    <name evidence="10" type="ORF">ENR64_06105</name>
</gene>
<keyword evidence="5 7" id="KW-1133">Transmembrane helix</keyword>
<dbReference type="InterPro" id="IPR006037">
    <property type="entry name" value="RCK_C"/>
</dbReference>
<evidence type="ECO:0000259" key="8">
    <source>
        <dbReference type="PROSITE" id="PS51201"/>
    </source>
</evidence>
<dbReference type="PROSITE" id="PS51202">
    <property type="entry name" value="RCK_C"/>
    <property type="match status" value="1"/>
</dbReference>
<dbReference type="GO" id="GO:0015297">
    <property type="term" value="F:antiporter activity"/>
    <property type="evidence" value="ECO:0007669"/>
    <property type="project" value="InterPro"/>
</dbReference>
<evidence type="ECO:0000256" key="1">
    <source>
        <dbReference type="ARBA" id="ARBA00004141"/>
    </source>
</evidence>
<feature type="transmembrane region" description="Helical" evidence="7">
    <location>
        <begin position="32"/>
        <end position="53"/>
    </location>
</feature>
<evidence type="ECO:0000256" key="6">
    <source>
        <dbReference type="ARBA" id="ARBA00023136"/>
    </source>
</evidence>
<keyword evidence="4 7" id="KW-0812">Transmembrane</keyword>
<feature type="transmembrane region" description="Helical" evidence="7">
    <location>
        <begin position="359"/>
        <end position="378"/>
    </location>
</feature>
<dbReference type="Pfam" id="PF02254">
    <property type="entry name" value="TrkA_N"/>
    <property type="match status" value="1"/>
</dbReference>
<dbReference type="EMBL" id="DSRU01000071">
    <property type="protein sequence ID" value="HFM97331.1"/>
    <property type="molecule type" value="Genomic_DNA"/>
</dbReference>
<comment type="subcellular location">
    <subcellularLocation>
        <location evidence="1">Membrane</location>
        <topology evidence="1">Multi-pass membrane protein</topology>
    </subcellularLocation>
</comment>
<proteinExistence type="inferred from homology"/>
<evidence type="ECO:0000256" key="4">
    <source>
        <dbReference type="ARBA" id="ARBA00022692"/>
    </source>
</evidence>
<evidence type="ECO:0000313" key="10">
    <source>
        <dbReference type="EMBL" id="HFM97331.1"/>
    </source>
</evidence>
<dbReference type="SUPFAM" id="SSF116726">
    <property type="entry name" value="TrkA C-terminal domain-like"/>
    <property type="match status" value="1"/>
</dbReference>
<evidence type="ECO:0000256" key="7">
    <source>
        <dbReference type="SAM" id="Phobius"/>
    </source>
</evidence>
<dbReference type="InterPro" id="IPR036291">
    <property type="entry name" value="NAD(P)-bd_dom_sf"/>
</dbReference>
<dbReference type="Gene3D" id="3.30.70.1450">
    <property type="entry name" value="Regulator of K+ conductance, C-terminal domain"/>
    <property type="match status" value="1"/>
</dbReference>
<feature type="transmembrane region" description="Helical" evidence="7">
    <location>
        <begin position="151"/>
        <end position="173"/>
    </location>
</feature>
<dbReference type="GO" id="GO:0006813">
    <property type="term" value="P:potassium ion transport"/>
    <property type="evidence" value="ECO:0007669"/>
    <property type="project" value="InterPro"/>
</dbReference>